<evidence type="ECO:0000313" key="3">
    <source>
        <dbReference type="Proteomes" id="UP001189429"/>
    </source>
</evidence>
<dbReference type="Proteomes" id="UP001189429">
    <property type="component" value="Unassembled WGS sequence"/>
</dbReference>
<keyword evidence="3" id="KW-1185">Reference proteome</keyword>
<proteinExistence type="predicted"/>
<sequence>GAFPRRAPHLRALFERGWLRPGGVLACTFSTREGPWQPGDGDAGAMPPGWSQAHAAYALVRVLLGAARESGLRLEGPDLEGPDSCSSAPVAPRAAHLQDEQLEGDSLDMLRLALAEGDLPLLTASLDAWATSESSAGAARAPPRPWPTGLQRSAPACGPPSAATSCGSSGPLAPRPGKTSAPCCMALGGLTPCWAPRACSATTTWGPCGPRRCRCSGSGAPSAAPRRPAPPRPRGRREAWPRPSRCAG</sequence>
<organism evidence="2 3">
    <name type="scientific">Prorocentrum cordatum</name>
    <dbReference type="NCBI Taxonomy" id="2364126"/>
    <lineage>
        <taxon>Eukaryota</taxon>
        <taxon>Sar</taxon>
        <taxon>Alveolata</taxon>
        <taxon>Dinophyceae</taxon>
        <taxon>Prorocentrales</taxon>
        <taxon>Prorocentraceae</taxon>
        <taxon>Prorocentrum</taxon>
    </lineage>
</organism>
<accession>A0ABN9RET6</accession>
<evidence type="ECO:0000256" key="1">
    <source>
        <dbReference type="SAM" id="MobiDB-lite"/>
    </source>
</evidence>
<name>A0ABN9RET6_9DINO</name>
<feature type="region of interest" description="Disordered" evidence="1">
    <location>
        <begin position="134"/>
        <end position="172"/>
    </location>
</feature>
<gene>
    <name evidence="2" type="ORF">PCOR1329_LOCUS20127</name>
</gene>
<evidence type="ECO:0000313" key="2">
    <source>
        <dbReference type="EMBL" id="CAK0817537.1"/>
    </source>
</evidence>
<feature type="compositionally biased region" description="Low complexity" evidence="1">
    <location>
        <begin position="215"/>
        <end position="226"/>
    </location>
</feature>
<feature type="non-terminal residue" evidence="2">
    <location>
        <position position="1"/>
    </location>
</feature>
<feature type="region of interest" description="Disordered" evidence="1">
    <location>
        <begin position="208"/>
        <end position="248"/>
    </location>
</feature>
<protein>
    <submittedName>
        <fullName evidence="2">Uncharacterized protein</fullName>
    </submittedName>
</protein>
<feature type="non-terminal residue" evidence="2">
    <location>
        <position position="248"/>
    </location>
</feature>
<comment type="caution">
    <text evidence="2">The sequence shown here is derived from an EMBL/GenBank/DDBJ whole genome shotgun (WGS) entry which is preliminary data.</text>
</comment>
<reference evidence="2" key="1">
    <citation type="submission" date="2023-10" db="EMBL/GenBank/DDBJ databases">
        <authorList>
            <person name="Chen Y."/>
            <person name="Shah S."/>
            <person name="Dougan E. K."/>
            <person name="Thang M."/>
            <person name="Chan C."/>
        </authorList>
    </citation>
    <scope>NUCLEOTIDE SEQUENCE [LARGE SCALE GENOMIC DNA]</scope>
</reference>
<dbReference type="EMBL" id="CAUYUJ010006492">
    <property type="protein sequence ID" value="CAK0817537.1"/>
    <property type="molecule type" value="Genomic_DNA"/>
</dbReference>